<feature type="transmembrane region" description="Helical" evidence="7">
    <location>
        <begin position="132"/>
        <end position="153"/>
    </location>
</feature>
<gene>
    <name evidence="9" type="ORF">ITI46_10650</name>
</gene>
<accession>A0ABS3X9V5</accession>
<dbReference type="RefSeq" id="WP_209239212.1">
    <property type="nucleotide sequence ID" value="NZ_JADKMA010000040.1"/>
</dbReference>
<keyword evidence="2" id="KW-0813">Transport</keyword>
<dbReference type="PANTHER" id="PTHR32468">
    <property type="entry name" value="CATION/H + ANTIPORTER"/>
    <property type="match status" value="1"/>
</dbReference>
<evidence type="ECO:0000256" key="5">
    <source>
        <dbReference type="ARBA" id="ARBA00023065"/>
    </source>
</evidence>
<keyword evidence="3 7" id="KW-0812">Transmembrane</keyword>
<dbReference type="InterPro" id="IPR038770">
    <property type="entry name" value="Na+/solute_symporter_sf"/>
</dbReference>
<proteinExistence type="predicted"/>
<feature type="transmembrane region" description="Helical" evidence="7">
    <location>
        <begin position="355"/>
        <end position="373"/>
    </location>
</feature>
<protein>
    <submittedName>
        <fullName evidence="9">Cation:proton antiporter</fullName>
    </submittedName>
</protein>
<evidence type="ECO:0000256" key="1">
    <source>
        <dbReference type="ARBA" id="ARBA00004141"/>
    </source>
</evidence>
<reference evidence="9 10" key="1">
    <citation type="submission" date="2020-11" db="EMBL/GenBank/DDBJ databases">
        <title>Streptomyces spirodelae sp. nov., isolated from duckweed.</title>
        <authorList>
            <person name="Saimee Y."/>
            <person name="Duangmal K."/>
        </authorList>
    </citation>
    <scope>NUCLEOTIDE SEQUENCE [LARGE SCALE GENOMIC DNA]</scope>
    <source>
        <strain evidence="9 10">S16-07</strain>
    </source>
</reference>
<evidence type="ECO:0000256" key="4">
    <source>
        <dbReference type="ARBA" id="ARBA00022989"/>
    </source>
</evidence>
<feature type="transmembrane region" description="Helical" evidence="7">
    <location>
        <begin position="65"/>
        <end position="86"/>
    </location>
</feature>
<feature type="transmembrane region" description="Helical" evidence="7">
    <location>
        <begin position="6"/>
        <end position="27"/>
    </location>
</feature>
<organism evidence="9 10">
    <name type="scientific">Streptomyces oryzae</name>
    <dbReference type="NCBI Taxonomy" id="1434886"/>
    <lineage>
        <taxon>Bacteria</taxon>
        <taxon>Bacillati</taxon>
        <taxon>Actinomycetota</taxon>
        <taxon>Actinomycetes</taxon>
        <taxon>Kitasatosporales</taxon>
        <taxon>Streptomycetaceae</taxon>
        <taxon>Streptomyces</taxon>
    </lineage>
</organism>
<name>A0ABS3X9V5_9ACTN</name>
<evidence type="ECO:0000259" key="8">
    <source>
        <dbReference type="Pfam" id="PF00999"/>
    </source>
</evidence>
<dbReference type="EMBL" id="JADKMA010000040">
    <property type="protein sequence ID" value="MBO8192121.1"/>
    <property type="molecule type" value="Genomic_DNA"/>
</dbReference>
<keyword evidence="4 7" id="KW-1133">Transmembrane helix</keyword>
<sequence length="439" mass="46300">MTPEQVQSFFIGLAAILAASRLLGAAARRIGQPPVVGELLAGVLVGPTLFDGALARFLFPADIRPMLSALADLGLVLFMFVVGYELDLGRLRGKERVAVSVSLCSVLAPLTLGGLLALYLAEQHATSSRTAFVLFLGAAMAVTAFPVLARILADSGLGRTRIGGIALASAALDDILAWSLLAVVVTVAGGGGQWRMLLAPVYLAAMLLVVRPCLRRLFAGRRGAARRAGWEGWMREHVTADQLIVVLGGLLLSSLATEWMGAHYVFGAFLFGAVMPRDTSRQLRLQITDRLEYVTRLLLLPAFFVVAGLQVDLSHMGTRELGELGLILLTAITGKFAGAYVGARLNRVPRVQSGVLAALMNTRGLTELVILTVGLQLEVIGPELYALMVVMALATTAMTGPLLSVLGRRRGGAAALGNFAFPAELRGSAPVARTPSGKG</sequence>
<feature type="domain" description="Cation/H+ exchanger transmembrane" evidence="8">
    <location>
        <begin position="21"/>
        <end position="405"/>
    </location>
</feature>
<dbReference type="InterPro" id="IPR006153">
    <property type="entry name" value="Cation/H_exchanger_TM"/>
</dbReference>
<feature type="transmembrane region" description="Helical" evidence="7">
    <location>
        <begin position="39"/>
        <end position="59"/>
    </location>
</feature>
<feature type="transmembrane region" description="Helical" evidence="7">
    <location>
        <begin position="98"/>
        <end position="120"/>
    </location>
</feature>
<dbReference type="PANTHER" id="PTHR32468:SF0">
    <property type="entry name" value="K(+)_H(+) ANTIPORTER 1"/>
    <property type="match status" value="1"/>
</dbReference>
<evidence type="ECO:0000313" key="10">
    <source>
        <dbReference type="Proteomes" id="UP001519064"/>
    </source>
</evidence>
<evidence type="ECO:0000256" key="3">
    <source>
        <dbReference type="ARBA" id="ARBA00022692"/>
    </source>
</evidence>
<evidence type="ECO:0000256" key="7">
    <source>
        <dbReference type="SAM" id="Phobius"/>
    </source>
</evidence>
<evidence type="ECO:0000256" key="2">
    <source>
        <dbReference type="ARBA" id="ARBA00022448"/>
    </source>
</evidence>
<feature type="transmembrane region" description="Helical" evidence="7">
    <location>
        <begin position="324"/>
        <end position="343"/>
    </location>
</feature>
<dbReference type="Gene3D" id="1.20.1530.20">
    <property type="match status" value="1"/>
</dbReference>
<keyword evidence="6 7" id="KW-0472">Membrane</keyword>
<comment type="subcellular location">
    <subcellularLocation>
        <location evidence="1">Membrane</location>
        <topology evidence="1">Multi-pass membrane protein</topology>
    </subcellularLocation>
</comment>
<keyword evidence="5" id="KW-0406">Ion transport</keyword>
<evidence type="ECO:0000313" key="9">
    <source>
        <dbReference type="EMBL" id="MBO8192121.1"/>
    </source>
</evidence>
<feature type="transmembrane region" description="Helical" evidence="7">
    <location>
        <begin position="194"/>
        <end position="214"/>
    </location>
</feature>
<dbReference type="Pfam" id="PF00999">
    <property type="entry name" value="Na_H_Exchanger"/>
    <property type="match status" value="1"/>
</dbReference>
<dbReference type="InterPro" id="IPR050794">
    <property type="entry name" value="CPA2_transporter"/>
</dbReference>
<feature type="transmembrane region" description="Helical" evidence="7">
    <location>
        <begin position="165"/>
        <end position="188"/>
    </location>
</feature>
<feature type="transmembrane region" description="Helical" evidence="7">
    <location>
        <begin position="385"/>
        <end position="406"/>
    </location>
</feature>
<dbReference type="Proteomes" id="UP001519064">
    <property type="component" value="Unassembled WGS sequence"/>
</dbReference>
<evidence type="ECO:0000256" key="6">
    <source>
        <dbReference type="ARBA" id="ARBA00023136"/>
    </source>
</evidence>
<keyword evidence="10" id="KW-1185">Reference proteome</keyword>
<comment type="caution">
    <text evidence="9">The sequence shown here is derived from an EMBL/GenBank/DDBJ whole genome shotgun (WGS) entry which is preliminary data.</text>
</comment>